<dbReference type="EC" id="3.4.19.12" evidence="3"/>
<dbReference type="GO" id="GO:0004843">
    <property type="term" value="F:cysteine-type deubiquitinase activity"/>
    <property type="evidence" value="ECO:0007669"/>
    <property type="project" value="UniProtKB-EC"/>
</dbReference>
<dbReference type="PANTHER" id="PTHR12931">
    <property type="entry name" value="UBIQUITIN THIOLESTERASE PROTEIN OTUB"/>
    <property type="match status" value="1"/>
</dbReference>
<dbReference type="GO" id="GO:0071108">
    <property type="term" value="P:protein K48-linked deubiquitination"/>
    <property type="evidence" value="ECO:0007669"/>
    <property type="project" value="TreeGrafter"/>
</dbReference>
<gene>
    <name evidence="9" type="ORF">CTI12_AA436270</name>
</gene>
<keyword evidence="6" id="KW-0378">Hydrolase</keyword>
<dbReference type="SUPFAM" id="SSF54001">
    <property type="entry name" value="Cysteine proteinases"/>
    <property type="match status" value="1"/>
</dbReference>
<dbReference type="InterPro" id="IPR038765">
    <property type="entry name" value="Papain-like_cys_pep_sf"/>
</dbReference>
<feature type="domain" description="OTU" evidence="8">
    <location>
        <begin position="422"/>
        <end position="639"/>
    </location>
</feature>
<keyword evidence="7" id="KW-0788">Thiol protease</keyword>
<dbReference type="FunFam" id="1.20.1300.20:FF:000001">
    <property type="entry name" value="Ubiquitin thioesterase OTUB1"/>
    <property type="match status" value="1"/>
</dbReference>
<comment type="caution">
    <text evidence="9">The sequence shown here is derived from an EMBL/GenBank/DDBJ whole genome shotgun (WGS) entry which is preliminary data.</text>
</comment>
<comment type="catalytic activity">
    <reaction evidence="1">
        <text>Thiol-dependent hydrolysis of ester, thioester, amide, peptide and isopeptide bonds formed by the C-terminal Gly of ubiquitin (a 76-residue protein attached to proteins as an intracellular targeting signal).</text>
        <dbReference type="EC" id="3.4.19.12"/>
    </reaction>
</comment>
<dbReference type="GO" id="GO:0043130">
    <property type="term" value="F:ubiquitin binding"/>
    <property type="evidence" value="ECO:0007669"/>
    <property type="project" value="TreeGrafter"/>
</dbReference>
<dbReference type="PROSITE" id="PS50802">
    <property type="entry name" value="OTU"/>
    <property type="match status" value="1"/>
</dbReference>
<dbReference type="InterPro" id="IPR003323">
    <property type="entry name" value="OTU_dom"/>
</dbReference>
<evidence type="ECO:0000259" key="8">
    <source>
        <dbReference type="PROSITE" id="PS50802"/>
    </source>
</evidence>
<dbReference type="OrthoDB" id="18915at2759"/>
<dbReference type="InterPro" id="IPR019400">
    <property type="entry name" value="Peptidase_C65_otubain"/>
</dbReference>
<evidence type="ECO:0000256" key="5">
    <source>
        <dbReference type="ARBA" id="ARBA00022786"/>
    </source>
</evidence>
<dbReference type="AlphaFoldDB" id="A0A2U1LTP9"/>
<proteinExistence type="inferred from homology"/>
<evidence type="ECO:0000256" key="6">
    <source>
        <dbReference type="ARBA" id="ARBA00022801"/>
    </source>
</evidence>
<reference evidence="9 10" key="1">
    <citation type="journal article" date="2018" name="Mol. Plant">
        <title>The genome of Artemisia annua provides insight into the evolution of Asteraceae family and artemisinin biosynthesis.</title>
        <authorList>
            <person name="Shen Q."/>
            <person name="Zhang L."/>
            <person name="Liao Z."/>
            <person name="Wang S."/>
            <person name="Yan T."/>
            <person name="Shi P."/>
            <person name="Liu M."/>
            <person name="Fu X."/>
            <person name="Pan Q."/>
            <person name="Wang Y."/>
            <person name="Lv Z."/>
            <person name="Lu X."/>
            <person name="Zhang F."/>
            <person name="Jiang W."/>
            <person name="Ma Y."/>
            <person name="Chen M."/>
            <person name="Hao X."/>
            <person name="Li L."/>
            <person name="Tang Y."/>
            <person name="Lv G."/>
            <person name="Zhou Y."/>
            <person name="Sun X."/>
            <person name="Brodelius P.E."/>
            <person name="Rose J.K.C."/>
            <person name="Tang K."/>
        </authorList>
    </citation>
    <scope>NUCLEOTIDE SEQUENCE [LARGE SCALE GENOMIC DNA]</scope>
    <source>
        <strain evidence="10">cv. Huhao1</strain>
        <tissue evidence="9">Leaf</tissue>
    </source>
</reference>
<accession>A0A2U1LTP9</accession>
<keyword evidence="10" id="KW-1185">Reference proteome</keyword>
<dbReference type="PANTHER" id="PTHR12931:SF15">
    <property type="entry name" value="UBIQUITIN THIOESTERASE OTUBAIN-LIKE"/>
    <property type="match status" value="1"/>
</dbReference>
<dbReference type="Gene3D" id="3.30.200.60">
    <property type="entry name" value="Peptidase C65 Otubain, subdomain 1"/>
    <property type="match status" value="1"/>
</dbReference>
<dbReference type="GO" id="GO:0006508">
    <property type="term" value="P:proteolysis"/>
    <property type="evidence" value="ECO:0007669"/>
    <property type="project" value="UniProtKB-KW"/>
</dbReference>
<dbReference type="EMBL" id="PKPP01007810">
    <property type="protein sequence ID" value="PWA52375.1"/>
    <property type="molecule type" value="Genomic_DNA"/>
</dbReference>
<evidence type="ECO:0000313" key="9">
    <source>
        <dbReference type="EMBL" id="PWA52375.1"/>
    </source>
</evidence>
<keyword evidence="5" id="KW-0833">Ubl conjugation pathway</keyword>
<keyword evidence="4" id="KW-0645">Protease</keyword>
<dbReference type="InterPro" id="IPR027417">
    <property type="entry name" value="P-loop_NTPase"/>
</dbReference>
<comment type="similarity">
    <text evidence="2">Belongs to the peptidase C65 family.</text>
</comment>
<dbReference type="InterPro" id="IPR042467">
    <property type="entry name" value="Peptidase_C65_otubain_sub2"/>
</dbReference>
<dbReference type="STRING" id="35608.A0A2U1LTP9"/>
<dbReference type="GO" id="GO:0005634">
    <property type="term" value="C:nucleus"/>
    <property type="evidence" value="ECO:0007669"/>
    <property type="project" value="TreeGrafter"/>
</dbReference>
<organism evidence="9 10">
    <name type="scientific">Artemisia annua</name>
    <name type="common">Sweet wormwood</name>
    <dbReference type="NCBI Taxonomy" id="35608"/>
    <lineage>
        <taxon>Eukaryota</taxon>
        <taxon>Viridiplantae</taxon>
        <taxon>Streptophyta</taxon>
        <taxon>Embryophyta</taxon>
        <taxon>Tracheophyta</taxon>
        <taxon>Spermatophyta</taxon>
        <taxon>Magnoliopsida</taxon>
        <taxon>eudicotyledons</taxon>
        <taxon>Gunneridae</taxon>
        <taxon>Pentapetalae</taxon>
        <taxon>asterids</taxon>
        <taxon>campanulids</taxon>
        <taxon>Asterales</taxon>
        <taxon>Asteraceae</taxon>
        <taxon>Asteroideae</taxon>
        <taxon>Anthemideae</taxon>
        <taxon>Artemisiinae</taxon>
        <taxon>Artemisia</taxon>
    </lineage>
</organism>
<sequence length="914" mass="102656">MPSWSEFTDDVVSFDMAVCATKDVKLVGNAAGNVSNHGEENIASILNNFKDAMDKLGGNVNVDSSEVCIASKVDKNVDSATGLGKPTPKVGIVVNGDAPTTCGTSEGKGNVSGKEQSFASLLGANSTSRKVNFRQMVNEDRVPHHDTKLPKEAMEPVLAVVGQAIESSHITSQLKKMQNQDEIPLDPVKELDSTTLATNFVTDVDWYEESDIVRQHSATWNEDASKFLYAGDNNIYRDSEEQYTLQTREARTRMNLSSLAVVGQAIESSHITSQLKKMQNQDEIPLDPVKELDSTTLATNFVTDVDWYEESDIVRQHSAAWNEDASKFLYAGDNMQNQDDILVDLEKELQSTAFVTDYQAEGDWSNYKDSDVMQQQTAIWEQDAAKFPFVGDKEPLSSLEAEYKSGSPVLLEKIKVLSEQYAAIRRTRGDGNCFFRSFMFSYLEHLLESQDKAEVERVKLDVEKCRKTLQDLGYTDFTFEDFFLLFIEELDSVIQGNEESISHDELLARSRDQSVSNYVVMFFRFVTAGEIKKRSEFFEPFILGLSNTTVEQFCKTSVEPMGEESDHVHITALSDALGVAIRVMYLDRSSCDKEGRVSINHHDFVPASANATASDSGSETSPFIVLLYRPGHYDILQTQSTKGVVLNIFDNISQFCTWIQVLNVLNWIVLTQYCFICIHYNIGTTVDDSLSSNSIVERGKTSLLFQFAFNYILNTKNNHNLGEGAEADVVFISSPQRLHSKPPFLSKGVDPSSHFFDRIHIKYVEDEEGINKFFAAFHMHDTFPGLVIIDDLGDFFDERNCQQRYHSPRGRELAIVRTLSLCRNAISHANETGPCMLLFSDTNNGDTPKFLHIYKRWVNSIYTIKGDGIGSFILKNSSLGGSCGLEMVTRKTAKYSIAFQNLILEEIYENDRQR</sequence>
<evidence type="ECO:0000256" key="3">
    <source>
        <dbReference type="ARBA" id="ARBA00012759"/>
    </source>
</evidence>
<dbReference type="Proteomes" id="UP000245207">
    <property type="component" value="Unassembled WGS sequence"/>
</dbReference>
<evidence type="ECO:0000256" key="4">
    <source>
        <dbReference type="ARBA" id="ARBA00022670"/>
    </source>
</evidence>
<evidence type="ECO:0000256" key="7">
    <source>
        <dbReference type="ARBA" id="ARBA00022807"/>
    </source>
</evidence>
<evidence type="ECO:0000256" key="2">
    <source>
        <dbReference type="ARBA" id="ARBA00006579"/>
    </source>
</evidence>
<evidence type="ECO:0000256" key="1">
    <source>
        <dbReference type="ARBA" id="ARBA00000707"/>
    </source>
</evidence>
<protein>
    <recommendedName>
        <fullName evidence="3">ubiquitinyl hydrolase 1</fullName>
        <ecNumber evidence="3">3.4.19.12</ecNumber>
    </recommendedName>
</protein>
<name>A0A2U1LTP9_ARTAN</name>
<dbReference type="Gene3D" id="1.20.1300.20">
    <property type="entry name" value="Peptidase C65 Otubain, subdomain 2"/>
    <property type="match status" value="1"/>
</dbReference>
<dbReference type="InterPro" id="IPR042468">
    <property type="entry name" value="Peptidase_C65_otubain_sub1"/>
</dbReference>
<dbReference type="Pfam" id="PF10275">
    <property type="entry name" value="Peptidase_C65"/>
    <property type="match status" value="1"/>
</dbReference>
<evidence type="ECO:0000313" key="10">
    <source>
        <dbReference type="Proteomes" id="UP000245207"/>
    </source>
</evidence>
<dbReference type="CDD" id="cd22765">
    <property type="entry name" value="AtOTU1-like"/>
    <property type="match status" value="1"/>
</dbReference>
<dbReference type="Gene3D" id="3.40.50.300">
    <property type="entry name" value="P-loop containing nucleotide triphosphate hydrolases"/>
    <property type="match status" value="1"/>
</dbReference>